<feature type="domain" description="FAT" evidence="19">
    <location>
        <begin position="2799"/>
        <end position="3437"/>
    </location>
</feature>
<dbReference type="Gene3D" id="1.10.1070.11">
    <property type="entry name" value="Phosphatidylinositol 3-/4-kinase, catalytic domain"/>
    <property type="match status" value="1"/>
</dbReference>
<evidence type="ECO:0000256" key="6">
    <source>
        <dbReference type="ARBA" id="ARBA00022527"/>
    </source>
</evidence>
<dbReference type="PROSITE" id="PS51190">
    <property type="entry name" value="FATC"/>
    <property type="match status" value="1"/>
</dbReference>
<feature type="region of interest" description="Disordered" evidence="17">
    <location>
        <begin position="2610"/>
        <end position="2644"/>
    </location>
</feature>
<dbReference type="InterPro" id="IPR045581">
    <property type="entry name" value="DNAPKcs_CC5"/>
</dbReference>
<dbReference type="InterPro" id="IPR037706">
    <property type="entry name" value="DNA-PK_dom"/>
</dbReference>
<feature type="non-terminal residue" evidence="21">
    <location>
        <position position="4059"/>
    </location>
</feature>
<dbReference type="Proteomes" id="UP000596742">
    <property type="component" value="Unassembled WGS sequence"/>
</dbReference>
<dbReference type="InterPro" id="IPR003151">
    <property type="entry name" value="PIK-rel_kinase_FAT"/>
</dbReference>
<comment type="caution">
    <text evidence="21">The sequence shown here is derived from an EMBL/GenBank/DDBJ whole genome shotgun (WGS) entry which is preliminary data.</text>
</comment>
<feature type="region of interest" description="Disordered" evidence="17">
    <location>
        <begin position="1988"/>
        <end position="2007"/>
    </location>
</feature>
<accession>A0A8B6EEW0</accession>
<reference evidence="21" key="1">
    <citation type="submission" date="2018-11" db="EMBL/GenBank/DDBJ databases">
        <authorList>
            <person name="Alioto T."/>
            <person name="Alioto T."/>
        </authorList>
    </citation>
    <scope>NUCLEOTIDE SEQUENCE</scope>
</reference>
<evidence type="ECO:0000256" key="17">
    <source>
        <dbReference type="SAM" id="MobiDB-lite"/>
    </source>
</evidence>
<dbReference type="EMBL" id="UYJE01005054">
    <property type="protein sequence ID" value="VDI33488.1"/>
    <property type="molecule type" value="Genomic_DNA"/>
</dbReference>
<evidence type="ECO:0000313" key="21">
    <source>
        <dbReference type="EMBL" id="VDI33488.1"/>
    </source>
</evidence>
<evidence type="ECO:0000256" key="7">
    <source>
        <dbReference type="ARBA" id="ARBA00022553"/>
    </source>
</evidence>
<dbReference type="GO" id="GO:0005524">
    <property type="term" value="F:ATP binding"/>
    <property type="evidence" value="ECO:0007669"/>
    <property type="project" value="UniProtKB-KW"/>
</dbReference>
<evidence type="ECO:0000256" key="12">
    <source>
        <dbReference type="ARBA" id="ARBA00022777"/>
    </source>
</evidence>
<dbReference type="InterPro" id="IPR000403">
    <property type="entry name" value="PI3/4_kinase_cat_dom"/>
</dbReference>
<evidence type="ECO:0000256" key="10">
    <source>
        <dbReference type="ARBA" id="ARBA00022741"/>
    </source>
</evidence>
<dbReference type="SMART" id="SM01344">
    <property type="entry name" value="NUC194"/>
    <property type="match status" value="1"/>
</dbReference>
<comment type="subcellular location">
    <subcellularLocation>
        <location evidence="1">Nucleus</location>
        <location evidence="1">Nucleolus</location>
    </subcellularLocation>
</comment>
<keyword evidence="9" id="KW-0677">Repeat</keyword>
<dbReference type="Gene3D" id="3.30.1010.10">
    <property type="entry name" value="Phosphatidylinositol 3-kinase Catalytic Subunit, Chain A, domain 4"/>
    <property type="match status" value="1"/>
</dbReference>
<evidence type="ECO:0000256" key="15">
    <source>
        <dbReference type="ARBA" id="ARBA00023204"/>
    </source>
</evidence>
<dbReference type="Pfam" id="PF02259">
    <property type="entry name" value="FAT"/>
    <property type="match status" value="1"/>
</dbReference>
<dbReference type="SMART" id="SM00146">
    <property type="entry name" value="PI3Kc"/>
    <property type="match status" value="1"/>
</dbReference>
<dbReference type="FunFam" id="3.30.1010.10:FF:000013">
    <property type="entry name" value="Protein kinase, DNA-activated, catalytic subunit"/>
    <property type="match status" value="1"/>
</dbReference>
<sequence length="4059" mass="464517">DVCMSLFMREKGAKIRSAAISVLVKLLELTAGTSVGKDFEVKKMAEKIFMEFAKPLSKTPATVKEKLYIVLGVMAEIYPEYMTEYADRLTGQCVAALKEQMTSKTKKAELTIISGCLEGLRACLVNFTQSADEGSKYSYDIFKYTRMAISNMEIARYDVPKAGLRMIAKHAAQFNMYLFDDYQEMYEKLRFWSKHHNREMLHEGMAAVESFLKQISESLVERAKQGKKEGGVFKYFIQQFRGIMNDSSATAKELSLAVRGYGLLAAPCRTFLKPADVQFMFSEMITKSQQQYLVINTEIEDKLYNLPSYLESLANIIFQLDDVSIEGKLYNLPSYLESLANIIFQLDDVSIEDKLYNLPSYLESLANIIFQLDDITETYATLLERLMIVMMENVPVVHHTMRFIAIRSMLWLLLSVMSKGATFQKISSTFVFQGLIRTCSHPPIVDLEQSDEDKPETGDFAQADISIDQRHRLTEILYDELIQAILKIIDKLDLTSNTSTQISALTGNSDDDDTDEASADPIHGVQANRPKDFQILINLVDFCRELLPQYNYNLFEKWMFTFCHTIVLKSTENSLVSGFYKLIAVAMKIANKIKFFEDIVKDPDNSMEVDEGIVTSQQTHPCFLLVSKFSKEARNYLIIVLVRMKQYRDDLLASCLTMILALPKEIITEEMSEVVPAIQATLTIGLSYLPLSMVALDALEYWSATLPPSILSPHYHKILPYLDSYLRTADQGSDEGSADSVLNLTAKKPNSKRKKMTVRLVTQRKSNEESYQSGLSQVKYRIIKYLGSLGGCVNYNLLATAQEDITEQAISWDTHKHLKFDMPFMDMKPTIYLDSFLPRIVELATTSSDRQTKVAACELLHSLVLFCLGRGASQLGRGQERFSMAPLYKRMFPSLLQLACDVEQVAKQLFEPLIMQIIHWFTNNKKAESEETMTLLDSIYDGIIQSTDTSLRDFCAVCLKEFVKWSIKQTPPKVLEKSPLNIKSVLKRLYSYSLHPGAFKRLGASLAFNSIYTIFREEASLVDLFAFDILVHFVESLAIAHTDDKSLGTQEQCKKTLEHLERIITVKADILRKENPKRKEPKAWSTPKLDIGVRWLLRRCGAPHTECRHMCMKLVHQLCPLVEGIKSPIHYFQTFLKHKKQVYFINMFEGGGNPDPKRTPLCLLQSPTMLAYDTKFSVDNAVQWFDIFLAPLDCYVWLFGEKLLTPTEIFSGDGIAMSKVLKTIQYFVENIALTDIRDLSRQFDIFEEFYTPKEIDVFNRSKCTVLVRILNLLTVMIANFQKETFKVAPKELWSNSLWTMICTCVIQPSGVGFNLGDVEIMKNLPNETEQLLVVMSRLLPKDVITNIQKGFKQVLHGDKDLLSVLPVSLTSPEIDLFNFEQLLRGYGQLFKTSMLPDSSSSPVNMAKQLFNNVYKGMTVEKDGILSAVSLTPAVKSACNIILELSFLLGLPTQILTDAILDTTLVSGSSKGLQHFYGDLIFSTFKSTICTQIAKESKNFCPLLAQKAESNSRRVSSVLVSVIDHVTRDKQLRKSESAAIVNSVLEQWGKLSSWWGDKASLDLQSMALLVLSKLILIDSKIASSPAHQAFDQVFMMYQTLLTNKANLDFKCRVLELLAFFALLPNPHEKKLKASLDRLIADNFPLKSTEFEKESPEYQTYTSTLDRILSALELSGSLMLLEVIISIFCREKVHVYEDKIVASLSKFIKRLPGDKQKSALDVPYKIFCEEGRYPGEIRRATVDKVLVTMLRLVQIPTLSQFFVANMEKLRSIVEAKPKSKDMDGWLISRLCCFEMFEVLYSRMSKDQVFNKTSEVNRTFCQVKDAKVDTGKEMTQIVMRCAHDAKSEDMTGEATLLDLRREYHCAAYNLLISVVSCTQTDAKFYAVFLFGENEAKRQFLYDNLLDKEKEYNFPIEVKAPYERKKKFVSIRNEVKEKRERDGDEEDMEYSSSFNLASMYLGDSSLHEDINQYDFSASGASQFLADKDKNRKPALVKKSSTEPDDDQEDKGVIVEEDYVELDMDELNQHECMAPSIALLKHMQQSSIIPKVEVGVVPELPQWMKNMMEKLKNPRTTRNVKLYLTKLIINTSSIFKPFARHWLRPLCQLLLGGTYGDSGINVFLVDVMVTMLSWNKVAIPQDTPEEKAMASRVVDFLMKNVYHETKQVFKSNLDLLKTTLQCWKDRVEIPYNSVYELLKGGDNDGRGIQVLGVVLSCQLPPYGPTAPVDRERFFGVVTHQMTNHYKIVYSAAAEVVGLILKYLAEKERETEGFLHDHATKTLLSIQVAKPDNFIICVHKMHKHYVSIADRFTNRLLFMMPNLRGEFRTLCLDVLLSRIDTISDVFIELKSKGLLSYLTHRDENTQLTAMKIVKAIMVKLKPVEMNQIYSAITAFASHPSASCRNIMYDIMMWVCDNYREEDDVDAIEILRQTKDGLLRGLGDEDLQCRLMVQNFWSSETRLPGHTVDRLVAMFEAMYSPSTEQYFLSYATNLVLEMTSKSPDYQREIFELPLEDCKFQDLSVKSSWRHRHAAMTPLFATTLATQTDMEEGESMSVNVRATQQDVQFTATQDASRAPFNWLTQSSLDTFTDFSSVGTETSSSLMFTVGTADMAARASIRRPSLKPRSGFGKSRPGAQVKKQEKANEEDDADKSEFFRLKRRFKRDDEKTRVYFAKKNIRVQQMREMVKAEQKSKRESQVTMYRKYRIGDLPDIQIKYSYIIAPLQAIAHRDSTVAKLLFSEVFKAIFNKMDEVKPEREIQESIKQINSSIDTILSSSTNYFPPFISCVLDILFELRNKLTVDVSNISSCAVISNIQPLGIVVLEDQLIVQGGDEARSSKRGRNDGLTVSRDIATWIELARLYKSVDEFDVLLGIFTSKLGTKEITKKAVEAESRCDYHKARTYYEEALDKDWSGEKPLDAELDLWDDCRMKCLNNLTQWKELQNVTDLAVEEGNIAKVWDDTFYQEHYLPYIMRSKVKLMLQGDEDQQTLLDFVDGAMRNPEQKSLLESRYCEYLALMYAWQQDYDRARHYSKMAQDKFLQEWCSTDVLIVSSRASRLQVLQPLVELQEFLEFMSVESNFNSNVPSTLLLAKWERRNPHVILDSIDTWDDIVTNRNVYLDHISQKLVSCKTEDSMETDDGDIFLSSKVKLKLLMAESSTTQNNYKLSLNILAETRRQCKELDGINMLLWSHLYTLTHQKKAQNTEWSDDVFNSILSTGDLLGKYEKSGLLKEHAGLGRRHFVLTGQSHKLLASAVSNLKDLRDLNDKNQHKLKELTGKSKPSEITQVLVHNGYEQIKKSLSFDGTSTLDCSYGMDQAYLMTAKYCDTFLRLEEDDEMSLSGTDTDTFTSTVIVCLLNAMKLDCKEARQRFPRLLQLVEMNPNTVEKFKEKCAELPCWMFIMWIGQMVALLDKPEAKAIHNIIIDIAKTYPQAVTYPFKLSGEGYTFGNTSEDKENKAVKQKIEELLNDSLVSKFVSALEQFSQPDQLFKDWSEDIKLLIKKKEKDKIKAEFAKMYKLIFDHSMTSSARQSVDSSQGLSQVSQASIVETGNYIKKFGAKFKKDVEKVFGKDGQKIGSMSLKEFQINFSKLYTEMDEEVKGINKKKELIPPRSLVDYCEWMADFSGSTQGRRLEIPGQYNGESKPMPEYHVKVVGFDPRILVMSSIRKPKRLTIRGNDEKDYNYLVKGGEDLRQDQRIEQLFHLMNRVFVNNPACRHRKLHVKTYQVIPMTSRVGLIEWVKNTIPLKEFLRGSLTERENIDDRKTGPLILHVDWLKKLTKDNQIVQYCQMYLRYNKTETIREFKNKESRIPWDLMRRSFRQMSTSPEAFHVLRVNCAVSYAVMSICQYILGIGDRHLSNSMIDLSTGQMVGIDFGHAFGSATQFLPIPELMPFRLTRQIRNLMMPLQEKGLMESTMIHTLRALREDYDLLLNTMDIFIKEPSLDWQINAEKQKQAMGEDSIEAVEETEEDRSWFSKQKVQYALRKMKGHNPRIITRDELKLGEKRHMHFSKALKAFENVALGDPKDNIRSQLPDKGLSVEQQVAALIDQATDPNILGRTYAGWEPWM</sequence>
<dbReference type="PANTHER" id="PTHR11139:SF68">
    <property type="entry name" value="DNA-DEPENDENT PROTEIN KINASE CATALYTIC SUBUNIT"/>
    <property type="match status" value="1"/>
</dbReference>
<dbReference type="GO" id="GO:0042254">
    <property type="term" value="P:ribosome biogenesis"/>
    <property type="evidence" value="ECO:0007669"/>
    <property type="project" value="UniProtKB-KW"/>
</dbReference>
<dbReference type="PANTHER" id="PTHR11139">
    <property type="entry name" value="ATAXIA TELANGIECTASIA MUTATED ATM -RELATED"/>
    <property type="match status" value="1"/>
</dbReference>
<dbReference type="Pfam" id="PF19704">
    <property type="entry name" value="DNAPKcs_CC5"/>
    <property type="match status" value="1"/>
</dbReference>
<keyword evidence="8 21" id="KW-0808">Transferase</keyword>
<dbReference type="SUPFAM" id="SSF56112">
    <property type="entry name" value="Protein kinase-like (PK-like)"/>
    <property type="match status" value="1"/>
</dbReference>
<dbReference type="InterPro" id="IPR050517">
    <property type="entry name" value="DDR_Repair_Kinase"/>
</dbReference>
<dbReference type="PROSITE" id="PS51189">
    <property type="entry name" value="FAT"/>
    <property type="match status" value="1"/>
</dbReference>
<dbReference type="GO" id="GO:0008630">
    <property type="term" value="P:intrinsic apoptotic signaling pathway in response to DNA damage"/>
    <property type="evidence" value="ECO:0007669"/>
    <property type="project" value="TreeGrafter"/>
</dbReference>
<name>A0A8B6EEW0_MYTGA</name>
<feature type="domain" description="FATC" evidence="20">
    <location>
        <begin position="4027"/>
        <end position="4059"/>
    </location>
</feature>
<feature type="domain" description="PI3K/PI4K catalytic" evidence="18">
    <location>
        <begin position="3648"/>
        <end position="3979"/>
    </location>
</feature>
<dbReference type="InterPro" id="IPR046803">
    <property type="entry name" value="DNAPKcs_CC1-2"/>
</dbReference>
<evidence type="ECO:0000256" key="16">
    <source>
        <dbReference type="ARBA" id="ARBA00023242"/>
    </source>
</evidence>
<dbReference type="GO" id="GO:0000723">
    <property type="term" value="P:telomere maintenance"/>
    <property type="evidence" value="ECO:0007669"/>
    <property type="project" value="TreeGrafter"/>
</dbReference>
<dbReference type="Pfam" id="PF08163">
    <property type="entry name" value="DNAPKcs_CC3"/>
    <property type="match status" value="1"/>
</dbReference>
<gene>
    <name evidence="21" type="ORF">MGAL_10B038026</name>
</gene>
<keyword evidence="5" id="KW-0690">Ribosome biogenesis</keyword>
<evidence type="ECO:0000256" key="8">
    <source>
        <dbReference type="ARBA" id="ARBA00022679"/>
    </source>
</evidence>
<dbReference type="Pfam" id="PF02260">
    <property type="entry name" value="FATC"/>
    <property type="match status" value="1"/>
</dbReference>
<protein>
    <recommendedName>
        <fullName evidence="4">DNA-dependent protein kinase catalytic subunit</fullName>
        <ecNumber evidence="3">2.7.11.1</ecNumber>
    </recommendedName>
</protein>
<keyword evidence="16" id="KW-0539">Nucleus</keyword>
<evidence type="ECO:0000256" key="4">
    <source>
        <dbReference type="ARBA" id="ARBA00018077"/>
    </source>
</evidence>
<evidence type="ECO:0000256" key="5">
    <source>
        <dbReference type="ARBA" id="ARBA00022517"/>
    </source>
</evidence>
<dbReference type="InterPro" id="IPR012582">
    <property type="entry name" value="DNAPKcs_CC3"/>
</dbReference>
<dbReference type="PROSITE" id="PS00916">
    <property type="entry name" value="PI3_4_KINASE_2"/>
    <property type="match status" value="1"/>
</dbReference>
<keyword evidence="15" id="KW-0234">DNA repair</keyword>
<keyword evidence="7" id="KW-0597">Phosphoprotein</keyword>
<dbReference type="EC" id="2.7.11.1" evidence="3"/>
<dbReference type="FunFam" id="1.10.1070.11:FF:000018">
    <property type="entry name" value="DNA-dependent protein kinase catalytic subunit"/>
    <property type="match status" value="1"/>
</dbReference>
<evidence type="ECO:0000256" key="1">
    <source>
        <dbReference type="ARBA" id="ARBA00004604"/>
    </source>
</evidence>
<dbReference type="CDD" id="cd05172">
    <property type="entry name" value="PIKKc_DNA-PK"/>
    <property type="match status" value="1"/>
</dbReference>
<keyword evidence="10" id="KW-0547">Nucleotide-binding</keyword>
<evidence type="ECO:0000256" key="2">
    <source>
        <dbReference type="ARBA" id="ARBA00011031"/>
    </source>
</evidence>
<dbReference type="InterPro" id="IPR016024">
    <property type="entry name" value="ARM-type_fold"/>
</dbReference>
<dbReference type="PROSITE" id="PS00915">
    <property type="entry name" value="PI3_4_KINASE_1"/>
    <property type="match status" value="1"/>
</dbReference>
<dbReference type="PROSITE" id="PS50290">
    <property type="entry name" value="PI3_4_KINASE_3"/>
    <property type="match status" value="1"/>
</dbReference>
<feature type="compositionally biased region" description="Acidic residues" evidence="17">
    <location>
        <begin position="1998"/>
        <end position="2007"/>
    </location>
</feature>
<evidence type="ECO:0000259" key="18">
    <source>
        <dbReference type="PROSITE" id="PS50290"/>
    </source>
</evidence>
<dbReference type="InterPro" id="IPR003152">
    <property type="entry name" value="FATC_dom"/>
</dbReference>
<dbReference type="GO" id="GO:0005730">
    <property type="term" value="C:nucleolus"/>
    <property type="evidence" value="ECO:0007669"/>
    <property type="project" value="UniProtKB-SubCell"/>
</dbReference>
<dbReference type="InterPro" id="IPR036940">
    <property type="entry name" value="PI3/4_kinase_cat_sf"/>
</dbReference>
<keyword evidence="12 21" id="KW-0418">Kinase</keyword>
<dbReference type="GO" id="GO:0006303">
    <property type="term" value="P:double-strand break repair via nonhomologous end joining"/>
    <property type="evidence" value="ECO:0007669"/>
    <property type="project" value="InterPro"/>
</dbReference>
<dbReference type="Pfam" id="PF20502">
    <property type="entry name" value="DNAPKcs_CC1-2"/>
    <property type="match status" value="1"/>
</dbReference>
<dbReference type="Pfam" id="PF00454">
    <property type="entry name" value="PI3_PI4_kinase"/>
    <property type="match status" value="1"/>
</dbReference>
<dbReference type="OrthoDB" id="431717at2759"/>
<evidence type="ECO:0000256" key="9">
    <source>
        <dbReference type="ARBA" id="ARBA00022737"/>
    </source>
</evidence>
<dbReference type="SUPFAM" id="SSF48371">
    <property type="entry name" value="ARM repeat"/>
    <property type="match status" value="3"/>
</dbReference>
<dbReference type="InterPro" id="IPR046804">
    <property type="entry name" value="DNA-PKcs_N"/>
</dbReference>
<dbReference type="GO" id="GO:0004677">
    <property type="term" value="F:DNA-dependent protein kinase activity"/>
    <property type="evidence" value="ECO:0007669"/>
    <property type="project" value="InterPro"/>
</dbReference>
<keyword evidence="22" id="KW-1185">Reference proteome</keyword>
<organism evidence="21 22">
    <name type="scientific">Mytilus galloprovincialis</name>
    <name type="common">Mediterranean mussel</name>
    <dbReference type="NCBI Taxonomy" id="29158"/>
    <lineage>
        <taxon>Eukaryota</taxon>
        <taxon>Metazoa</taxon>
        <taxon>Spiralia</taxon>
        <taxon>Lophotrochozoa</taxon>
        <taxon>Mollusca</taxon>
        <taxon>Bivalvia</taxon>
        <taxon>Autobranchia</taxon>
        <taxon>Pteriomorphia</taxon>
        <taxon>Mytilida</taxon>
        <taxon>Mytiloidea</taxon>
        <taxon>Mytilidae</taxon>
        <taxon>Mytilinae</taxon>
        <taxon>Mytilus</taxon>
    </lineage>
</organism>
<evidence type="ECO:0000256" key="14">
    <source>
        <dbReference type="ARBA" id="ARBA00022840"/>
    </source>
</evidence>
<evidence type="ECO:0000313" key="22">
    <source>
        <dbReference type="Proteomes" id="UP000596742"/>
    </source>
</evidence>
<dbReference type="InterPro" id="IPR011009">
    <property type="entry name" value="Kinase-like_dom_sf"/>
</dbReference>
<keyword evidence="6" id="KW-0723">Serine/threonine-protein kinase</keyword>
<keyword evidence="14" id="KW-0067">ATP-binding</keyword>
<evidence type="ECO:0000259" key="20">
    <source>
        <dbReference type="PROSITE" id="PS51190"/>
    </source>
</evidence>
<dbReference type="SMART" id="SM01343">
    <property type="entry name" value="FATC"/>
    <property type="match status" value="1"/>
</dbReference>
<evidence type="ECO:0000256" key="3">
    <source>
        <dbReference type="ARBA" id="ARBA00012513"/>
    </source>
</evidence>
<keyword evidence="13" id="KW-0802">TPR repeat</keyword>
<evidence type="ECO:0000259" key="19">
    <source>
        <dbReference type="PROSITE" id="PS51189"/>
    </source>
</evidence>
<comment type="similarity">
    <text evidence="2">Belongs to the PI3/PI4-kinase family.</text>
</comment>
<keyword evidence="11" id="KW-0227">DNA damage</keyword>
<dbReference type="InterPro" id="IPR018936">
    <property type="entry name" value="PI3/4_kinase_CS"/>
</dbReference>
<dbReference type="Pfam" id="PF20500">
    <property type="entry name" value="DNA-PKcs_N"/>
    <property type="match status" value="3"/>
</dbReference>
<dbReference type="InterPro" id="IPR014009">
    <property type="entry name" value="PIK_FAT"/>
</dbReference>
<evidence type="ECO:0000256" key="13">
    <source>
        <dbReference type="ARBA" id="ARBA00022803"/>
    </source>
</evidence>
<proteinExistence type="inferred from homology"/>
<evidence type="ECO:0000256" key="11">
    <source>
        <dbReference type="ARBA" id="ARBA00022763"/>
    </source>
</evidence>